<dbReference type="InterPro" id="IPR039422">
    <property type="entry name" value="MarR/SlyA-like"/>
</dbReference>
<dbReference type="Proteomes" id="UP000245657">
    <property type="component" value="Unassembled WGS sequence"/>
</dbReference>
<dbReference type="OrthoDB" id="118086at2157"/>
<dbReference type="Gene3D" id="1.10.10.10">
    <property type="entry name" value="Winged helix-like DNA-binding domain superfamily/Winged helix DNA-binding domain"/>
    <property type="match status" value="1"/>
</dbReference>
<dbReference type="SMART" id="SM00347">
    <property type="entry name" value="HTH_MARR"/>
    <property type="match status" value="1"/>
</dbReference>
<dbReference type="GO" id="GO:0003700">
    <property type="term" value="F:DNA-binding transcription factor activity"/>
    <property type="evidence" value="ECO:0007669"/>
    <property type="project" value="InterPro"/>
</dbReference>
<dbReference type="RefSeq" id="WP_109967903.1">
    <property type="nucleotide sequence ID" value="NZ_CP176093.1"/>
</dbReference>
<dbReference type="SUPFAM" id="SSF46785">
    <property type="entry name" value="Winged helix' DNA-binding domain"/>
    <property type="match status" value="1"/>
</dbReference>
<comment type="caution">
    <text evidence="2">The sequence shown here is derived from an EMBL/GenBank/DDBJ whole genome shotgun (WGS) entry which is preliminary data.</text>
</comment>
<dbReference type="PROSITE" id="PS50995">
    <property type="entry name" value="HTH_MARR_2"/>
    <property type="match status" value="1"/>
</dbReference>
<dbReference type="GO" id="GO:0006950">
    <property type="term" value="P:response to stress"/>
    <property type="evidence" value="ECO:0007669"/>
    <property type="project" value="TreeGrafter"/>
</dbReference>
<dbReference type="EMBL" id="QGMY01000003">
    <property type="protein sequence ID" value="PWR73249.1"/>
    <property type="molecule type" value="Genomic_DNA"/>
</dbReference>
<dbReference type="AlphaFoldDB" id="A0A2V2N0J7"/>
<evidence type="ECO:0000259" key="1">
    <source>
        <dbReference type="PROSITE" id="PS50995"/>
    </source>
</evidence>
<gene>
    <name evidence="2" type="ORF">DK846_05345</name>
</gene>
<evidence type="ECO:0000313" key="3">
    <source>
        <dbReference type="Proteomes" id="UP000245657"/>
    </source>
</evidence>
<dbReference type="Pfam" id="PF12802">
    <property type="entry name" value="MarR_2"/>
    <property type="match status" value="1"/>
</dbReference>
<dbReference type="PANTHER" id="PTHR33164">
    <property type="entry name" value="TRANSCRIPTIONAL REGULATOR, MARR FAMILY"/>
    <property type="match status" value="1"/>
</dbReference>
<name>A0A2V2N0J7_9EURY</name>
<proteinExistence type="predicted"/>
<dbReference type="PANTHER" id="PTHR33164:SF101">
    <property type="entry name" value="TRANSCRIPTIONAL REPRESSOR MPRA"/>
    <property type="match status" value="1"/>
</dbReference>
<accession>A0A2V2N0J7</accession>
<sequence>MDVTTLDRAAGNILALLIFYHKQIFKSDHGITGVQTAQYRLLGLLKKEGTLSMTALGSRLYISKPYMTSLVDSLIREGYVERQPDTKDRRVINISITGTGIEHLHEAHRLFKDEIIKILADLDEDDLNNLCSSSEVVTSILGKIR</sequence>
<protein>
    <recommendedName>
        <fullName evidence="1">HTH marR-type domain-containing protein</fullName>
    </recommendedName>
</protein>
<dbReference type="InterPro" id="IPR036390">
    <property type="entry name" value="WH_DNA-bd_sf"/>
</dbReference>
<keyword evidence="3" id="KW-1185">Reference proteome</keyword>
<reference evidence="2 3" key="1">
    <citation type="submission" date="2018-05" db="EMBL/GenBank/DDBJ databases">
        <title>Draft genome of Methanospirillum lacunae Ki8-1.</title>
        <authorList>
            <person name="Dueholm M.S."/>
            <person name="Nielsen P.H."/>
            <person name="Bakmann L.F."/>
            <person name="Otzen D.E."/>
        </authorList>
    </citation>
    <scope>NUCLEOTIDE SEQUENCE [LARGE SCALE GENOMIC DNA]</scope>
    <source>
        <strain evidence="2 3">Ki8-1</strain>
    </source>
</reference>
<dbReference type="InterPro" id="IPR036388">
    <property type="entry name" value="WH-like_DNA-bd_sf"/>
</dbReference>
<evidence type="ECO:0000313" key="2">
    <source>
        <dbReference type="EMBL" id="PWR73249.1"/>
    </source>
</evidence>
<organism evidence="2 3">
    <name type="scientific">Methanospirillum lacunae</name>
    <dbReference type="NCBI Taxonomy" id="668570"/>
    <lineage>
        <taxon>Archaea</taxon>
        <taxon>Methanobacteriati</taxon>
        <taxon>Methanobacteriota</taxon>
        <taxon>Stenosarchaea group</taxon>
        <taxon>Methanomicrobia</taxon>
        <taxon>Methanomicrobiales</taxon>
        <taxon>Methanospirillaceae</taxon>
        <taxon>Methanospirillum</taxon>
    </lineage>
</organism>
<dbReference type="GeneID" id="97549978"/>
<dbReference type="InterPro" id="IPR000835">
    <property type="entry name" value="HTH_MarR-typ"/>
</dbReference>
<feature type="domain" description="HTH marR-type" evidence="1">
    <location>
        <begin position="1"/>
        <end position="145"/>
    </location>
</feature>